<dbReference type="GO" id="GO:0015297">
    <property type="term" value="F:antiporter activity"/>
    <property type="evidence" value="ECO:0007669"/>
    <property type="project" value="InterPro"/>
</dbReference>
<keyword evidence="5 6" id="KW-0472">Membrane</keyword>
<evidence type="ECO:0000313" key="8">
    <source>
        <dbReference type="Proteomes" id="UP000091857"/>
    </source>
</evidence>
<dbReference type="Proteomes" id="UP000091857">
    <property type="component" value="Chromosome 14"/>
</dbReference>
<dbReference type="GO" id="GO:0016020">
    <property type="term" value="C:membrane"/>
    <property type="evidence" value="ECO:0000318"/>
    <property type="project" value="GO_Central"/>
</dbReference>
<accession>A0A2C9UKS3</accession>
<reference evidence="8" key="1">
    <citation type="journal article" date="2016" name="Nat. Biotechnol.">
        <title>Sequencing wild and cultivated cassava and related species reveals extensive interspecific hybridization and genetic diversity.</title>
        <authorList>
            <person name="Bredeson J.V."/>
            <person name="Lyons J.B."/>
            <person name="Prochnik S.E."/>
            <person name="Wu G.A."/>
            <person name="Ha C.M."/>
            <person name="Edsinger-Gonzales E."/>
            <person name="Grimwood J."/>
            <person name="Schmutz J."/>
            <person name="Rabbi I.Y."/>
            <person name="Egesi C."/>
            <person name="Nauluvula P."/>
            <person name="Lebot V."/>
            <person name="Ndunguru J."/>
            <person name="Mkamilo G."/>
            <person name="Bart R.S."/>
            <person name="Setter T.L."/>
            <person name="Gleadow R.M."/>
            <person name="Kulakow P."/>
            <person name="Ferguson M.E."/>
            <person name="Rounsley S."/>
            <person name="Rokhsar D.S."/>
        </authorList>
    </citation>
    <scope>NUCLEOTIDE SEQUENCE [LARGE SCALE GENOMIC DNA]</scope>
    <source>
        <strain evidence="8">cv. AM560-2</strain>
    </source>
</reference>
<evidence type="ECO:0000256" key="3">
    <source>
        <dbReference type="ARBA" id="ARBA00022692"/>
    </source>
</evidence>
<keyword evidence="8" id="KW-1185">Reference proteome</keyword>
<dbReference type="Pfam" id="PF01554">
    <property type="entry name" value="MatE"/>
    <property type="match status" value="2"/>
</dbReference>
<keyword evidence="3 6" id="KW-0812">Transmembrane</keyword>
<dbReference type="InterPro" id="IPR002528">
    <property type="entry name" value="MATE_fam"/>
</dbReference>
<comment type="subcellular location">
    <subcellularLocation>
        <location evidence="1">Membrane</location>
        <topology evidence="1">Multi-pass membrane protein</topology>
    </subcellularLocation>
</comment>
<organism evidence="7 8">
    <name type="scientific">Manihot esculenta</name>
    <name type="common">Cassava</name>
    <name type="synonym">Jatropha manihot</name>
    <dbReference type="NCBI Taxonomy" id="3983"/>
    <lineage>
        <taxon>Eukaryota</taxon>
        <taxon>Viridiplantae</taxon>
        <taxon>Streptophyta</taxon>
        <taxon>Embryophyta</taxon>
        <taxon>Tracheophyta</taxon>
        <taxon>Spermatophyta</taxon>
        <taxon>Magnoliopsida</taxon>
        <taxon>eudicotyledons</taxon>
        <taxon>Gunneridae</taxon>
        <taxon>Pentapetalae</taxon>
        <taxon>rosids</taxon>
        <taxon>fabids</taxon>
        <taxon>Malpighiales</taxon>
        <taxon>Euphorbiaceae</taxon>
        <taxon>Crotonoideae</taxon>
        <taxon>Manihoteae</taxon>
        <taxon>Manihot</taxon>
    </lineage>
</organism>
<evidence type="ECO:0000256" key="1">
    <source>
        <dbReference type="ARBA" id="ARBA00004141"/>
    </source>
</evidence>
<keyword evidence="4 6" id="KW-1133">Transmembrane helix</keyword>
<comment type="caution">
    <text evidence="7">The sequence shown here is derived from an EMBL/GenBank/DDBJ whole genome shotgun (WGS) entry which is preliminary data.</text>
</comment>
<evidence type="ECO:0000256" key="6">
    <source>
        <dbReference type="RuleBase" id="RU004914"/>
    </source>
</evidence>
<evidence type="ECO:0000256" key="2">
    <source>
        <dbReference type="ARBA" id="ARBA00010199"/>
    </source>
</evidence>
<name>A0A2C9UKS3_MANES</name>
<gene>
    <name evidence="7" type="ORF">MANES_14G106200v8</name>
</gene>
<dbReference type="AlphaFoldDB" id="A0A2C9UKS3"/>
<evidence type="ECO:0000256" key="5">
    <source>
        <dbReference type="ARBA" id="ARBA00023136"/>
    </source>
</evidence>
<proteinExistence type="inferred from homology"/>
<dbReference type="GO" id="GO:1990961">
    <property type="term" value="P:xenobiotic detoxification by transmembrane export across the plasma membrane"/>
    <property type="evidence" value="ECO:0007669"/>
    <property type="project" value="InterPro"/>
</dbReference>
<dbReference type="EMBL" id="CM004400">
    <property type="protein sequence ID" value="OAY31407.2"/>
    <property type="molecule type" value="Genomic_DNA"/>
</dbReference>
<dbReference type="GO" id="GO:0042910">
    <property type="term" value="F:xenobiotic transmembrane transporter activity"/>
    <property type="evidence" value="ECO:0007669"/>
    <property type="project" value="InterPro"/>
</dbReference>
<protein>
    <recommendedName>
        <fullName evidence="6">Protein DETOXIFICATION</fullName>
    </recommendedName>
    <alternativeName>
        <fullName evidence="6">Multidrug and toxic compound extrusion protein</fullName>
    </alternativeName>
</protein>
<comment type="similarity">
    <text evidence="2 6">Belongs to the multi antimicrobial extrusion (MATE) (TC 2.A.66.1) family.</text>
</comment>
<dbReference type="PANTHER" id="PTHR11206">
    <property type="entry name" value="MULTIDRUG RESISTANCE PROTEIN"/>
    <property type="match status" value="1"/>
</dbReference>
<evidence type="ECO:0000256" key="4">
    <source>
        <dbReference type="ARBA" id="ARBA00022989"/>
    </source>
</evidence>
<dbReference type="CDD" id="cd13132">
    <property type="entry name" value="MATE_eukaryotic"/>
    <property type="match status" value="1"/>
</dbReference>
<sequence length="517" mass="57045">MNQNLLMSFSPFIHLFTITFLLLASKAICVYVDPQFLSCSVTGTCGDGQIISFPFYIQDQQESFCGYPGFNLFCHNSRPVLRLRDDSYIIHQIDYINQTLRVSNAAFLNTSNACVPHLLKNTSLPDDRFNLLSNQTELILFSRCNSTLLGGSNSTLLKYKVNCSGETETETTGPILSIFDGDPLLGSASEVCEEELAVPVDVRRGENEGIERMVERGFVLKWTASHCSICESSGGKCGFNSINYLFRCFCPDRPHALGCDPDLPVAAKGLGMDLGPALGAILALVMIAVCCCIRKLKPDNSIFFWKKKTGDSKSIDAFLKNHGHMPLTIYRYTEVKKMTENFKDKLGQGGYGGVFKGKLPDGLLVAVKVLKESKSNGEEFVNEVASISRTSHVNIVNLLGFCYEGAKRALIYEFMSNGSLEKYIYEENPSTANCKLGLETLHDIAIGVARGLEYLHGGCNTRILHFDIKPHNILLDENFCPKISDFGLAKICPETESIISMMGTRGTAGYIAPEVFC</sequence>
<dbReference type="GO" id="GO:0022857">
    <property type="term" value="F:transmembrane transporter activity"/>
    <property type="evidence" value="ECO:0000318"/>
    <property type="project" value="GO_Central"/>
</dbReference>
<dbReference type="InterPro" id="IPR045069">
    <property type="entry name" value="MATE_euk"/>
</dbReference>
<dbReference type="NCBIfam" id="TIGR00797">
    <property type="entry name" value="matE"/>
    <property type="match status" value="1"/>
</dbReference>
<evidence type="ECO:0000313" key="7">
    <source>
        <dbReference type="EMBL" id="OAY31407.2"/>
    </source>
</evidence>